<keyword evidence="2" id="KW-0732">Signal</keyword>
<organism evidence="3 4">
    <name type="scientific">Mycolicibacterium pallens</name>
    <dbReference type="NCBI Taxonomy" id="370524"/>
    <lineage>
        <taxon>Bacteria</taxon>
        <taxon>Bacillati</taxon>
        <taxon>Actinomycetota</taxon>
        <taxon>Actinomycetes</taxon>
        <taxon>Mycobacteriales</taxon>
        <taxon>Mycobacteriaceae</taxon>
        <taxon>Mycolicibacterium</taxon>
    </lineage>
</organism>
<sequence length="404" mass="42470">MFLSARPHTKLAAAVLTAGMVATAPAIVGAGPESMRSLSNAGVQPASFVTDVLNNAGSVVSAAASAVLIGTDLVLGLNYYWDDADFGWGVPFNPVFWAAAFSDNQRSALSYLLQTYLNPSDNYVDPSDTTIPYYAYPWYLKNDVVLQLVNVLPAPLAVPITQAINNVANGINHAFANLADPTPAITAMWQLYNTPIGRLIYAAQDVIALPVTLAAAVTYYLAYLPADLEATFESAIQHPADIPGLLSHLVYGALDPDLYQGLLGNLTYNLVKPLFFLPPPTGDSGFGTHDGLAYSLYSHFVDTVNHLLSYLPAPITPTPLPSAAVSESAVAVRKGVAAQTDSTSPVTEGQSAERKGGAQGQSARTPRGVKQERAAKSGGTKKAEGERVGGHGRSARPSKADTAA</sequence>
<evidence type="ECO:0000313" key="4">
    <source>
        <dbReference type="Proteomes" id="UP000825367"/>
    </source>
</evidence>
<reference evidence="3 4" key="1">
    <citation type="submission" date="2021-07" db="EMBL/GenBank/DDBJ databases">
        <title>Whole genome sequencing of non-tuberculosis mycobacteria type-strains.</title>
        <authorList>
            <person name="Igarashi Y."/>
            <person name="Osugi A."/>
            <person name="Mitarai S."/>
        </authorList>
    </citation>
    <scope>NUCLEOTIDE SEQUENCE [LARGE SCALE GENOMIC DNA]</scope>
    <source>
        <strain evidence="3 4">JCM 16370</strain>
    </source>
</reference>
<dbReference type="RefSeq" id="WP_096309835.1">
    <property type="nucleotide sequence ID" value="NZ_BAAAVX010000016.1"/>
</dbReference>
<name>A0ABX8VII4_9MYCO</name>
<gene>
    <name evidence="3" type="ORF">K0O64_03370</name>
</gene>
<evidence type="ECO:0000313" key="3">
    <source>
        <dbReference type="EMBL" id="QYL17627.1"/>
    </source>
</evidence>
<dbReference type="EMBL" id="CP080333">
    <property type="protein sequence ID" value="QYL17627.1"/>
    <property type="molecule type" value="Genomic_DNA"/>
</dbReference>
<keyword evidence="4" id="KW-1185">Reference proteome</keyword>
<evidence type="ECO:0008006" key="5">
    <source>
        <dbReference type="Google" id="ProtNLM"/>
    </source>
</evidence>
<feature type="chain" id="PRO_5045344781" description="PE-PPE domain-containing protein" evidence="2">
    <location>
        <begin position="27"/>
        <end position="404"/>
    </location>
</feature>
<protein>
    <recommendedName>
        <fullName evidence="5">PE-PPE domain-containing protein</fullName>
    </recommendedName>
</protein>
<dbReference type="Proteomes" id="UP000825367">
    <property type="component" value="Chromosome"/>
</dbReference>
<evidence type="ECO:0000256" key="2">
    <source>
        <dbReference type="SAM" id="SignalP"/>
    </source>
</evidence>
<feature type="region of interest" description="Disordered" evidence="1">
    <location>
        <begin position="336"/>
        <end position="404"/>
    </location>
</feature>
<proteinExistence type="predicted"/>
<feature type="compositionally biased region" description="Polar residues" evidence="1">
    <location>
        <begin position="339"/>
        <end position="350"/>
    </location>
</feature>
<accession>A0ABX8VII4</accession>
<feature type="compositionally biased region" description="Basic and acidic residues" evidence="1">
    <location>
        <begin position="369"/>
        <end position="389"/>
    </location>
</feature>
<feature type="signal peptide" evidence="2">
    <location>
        <begin position="1"/>
        <end position="26"/>
    </location>
</feature>
<evidence type="ECO:0000256" key="1">
    <source>
        <dbReference type="SAM" id="MobiDB-lite"/>
    </source>
</evidence>